<proteinExistence type="predicted"/>
<evidence type="ECO:0000313" key="2">
    <source>
        <dbReference type="Proteomes" id="UP000317315"/>
    </source>
</evidence>
<sequence length="51" mass="5986">MEKKKEKSKEEIIEFLKSLPDGRKIFYQIGSIMVEVTRDEAVKLLGEEKED</sequence>
<accession>A0A521AQJ8</accession>
<organism evidence="1 2">
    <name type="scientific">Balnearium lithotrophicum</name>
    <dbReference type="NCBI Taxonomy" id="223788"/>
    <lineage>
        <taxon>Bacteria</taxon>
        <taxon>Pseudomonadati</taxon>
        <taxon>Aquificota</taxon>
        <taxon>Aquificia</taxon>
        <taxon>Desulfurobacteriales</taxon>
        <taxon>Desulfurobacteriaceae</taxon>
        <taxon>Balnearium</taxon>
    </lineage>
</organism>
<gene>
    <name evidence="1" type="ORF">SAMN06269117_10275</name>
</gene>
<dbReference type="InterPro" id="IPR009053">
    <property type="entry name" value="Prefoldin"/>
</dbReference>
<dbReference type="SUPFAM" id="SSF46579">
    <property type="entry name" value="Prefoldin"/>
    <property type="match status" value="1"/>
</dbReference>
<evidence type="ECO:0000313" key="1">
    <source>
        <dbReference type="EMBL" id="SMO37082.1"/>
    </source>
</evidence>
<reference evidence="1 2" key="1">
    <citation type="submission" date="2017-05" db="EMBL/GenBank/DDBJ databases">
        <authorList>
            <person name="Varghese N."/>
            <person name="Submissions S."/>
        </authorList>
    </citation>
    <scope>NUCLEOTIDE SEQUENCE [LARGE SCALE GENOMIC DNA]</scope>
    <source>
        <strain evidence="1 2">DSM 16304</strain>
    </source>
</reference>
<dbReference type="RefSeq" id="WP_185954193.1">
    <property type="nucleotide sequence ID" value="NZ_FXTM01000002.1"/>
</dbReference>
<dbReference type="Proteomes" id="UP000317315">
    <property type="component" value="Unassembled WGS sequence"/>
</dbReference>
<dbReference type="AlphaFoldDB" id="A0A521AQJ8"/>
<protein>
    <submittedName>
        <fullName evidence="1">Uncharacterized protein</fullName>
    </submittedName>
</protein>
<keyword evidence="2" id="KW-1185">Reference proteome</keyword>
<dbReference type="EMBL" id="FXTM01000002">
    <property type="protein sequence ID" value="SMO37082.1"/>
    <property type="molecule type" value="Genomic_DNA"/>
</dbReference>
<name>A0A521AQJ8_9BACT</name>
<dbReference type="Gene3D" id="1.10.287.370">
    <property type="match status" value="1"/>
</dbReference>